<dbReference type="PRINTS" id="PR00081">
    <property type="entry name" value="GDHRDH"/>
</dbReference>
<gene>
    <name evidence="3" type="ORF">VSH64_10965</name>
</gene>
<dbReference type="PANTHER" id="PTHR24321:SF8">
    <property type="entry name" value="ESTRADIOL 17-BETA-DEHYDROGENASE 8-RELATED"/>
    <property type="match status" value="1"/>
</dbReference>
<accession>A0ABZ1IDS8</accession>
<dbReference type="Gene3D" id="3.40.50.720">
    <property type="entry name" value="NAD(P)-binding Rossmann-like Domain"/>
    <property type="match status" value="1"/>
</dbReference>
<reference evidence="3 4" key="1">
    <citation type="journal article" date="2015" name="Int. J. Syst. Evol. Microbiol.">
        <title>Amycolatopsis rhabdoformis sp. nov., an actinomycete isolated from a tropical forest soil.</title>
        <authorList>
            <person name="Souza W.R."/>
            <person name="Silva R.E."/>
            <person name="Goodfellow M."/>
            <person name="Busarakam K."/>
            <person name="Figueiro F.S."/>
            <person name="Ferreira D."/>
            <person name="Rodrigues-Filho E."/>
            <person name="Moraes L.A.B."/>
            <person name="Zucchi T.D."/>
        </authorList>
    </citation>
    <scope>NUCLEOTIDE SEQUENCE [LARGE SCALE GENOMIC DNA]</scope>
    <source>
        <strain evidence="3 4">NCIMB 14900</strain>
    </source>
</reference>
<name>A0ABZ1IDS8_9PSEU</name>
<comment type="similarity">
    <text evidence="1">Belongs to the short-chain dehydrogenases/reductases (SDR) family.</text>
</comment>
<dbReference type="Proteomes" id="UP001330812">
    <property type="component" value="Chromosome"/>
</dbReference>
<organism evidence="3 4">
    <name type="scientific">Amycolatopsis rhabdoformis</name>
    <dbReference type="NCBI Taxonomy" id="1448059"/>
    <lineage>
        <taxon>Bacteria</taxon>
        <taxon>Bacillati</taxon>
        <taxon>Actinomycetota</taxon>
        <taxon>Actinomycetes</taxon>
        <taxon>Pseudonocardiales</taxon>
        <taxon>Pseudonocardiaceae</taxon>
        <taxon>Amycolatopsis</taxon>
    </lineage>
</organism>
<dbReference type="RefSeq" id="WP_326835433.1">
    <property type="nucleotide sequence ID" value="NZ_CP142149.1"/>
</dbReference>
<dbReference type="PANTHER" id="PTHR24321">
    <property type="entry name" value="DEHYDROGENASES, SHORT CHAIN"/>
    <property type="match status" value="1"/>
</dbReference>
<evidence type="ECO:0000256" key="1">
    <source>
        <dbReference type="ARBA" id="ARBA00006484"/>
    </source>
</evidence>
<dbReference type="SUPFAM" id="SSF51735">
    <property type="entry name" value="NAD(P)-binding Rossmann-fold domains"/>
    <property type="match status" value="1"/>
</dbReference>
<dbReference type="PROSITE" id="PS00061">
    <property type="entry name" value="ADH_SHORT"/>
    <property type="match status" value="1"/>
</dbReference>
<sequence length="244" mass="25392">MSTERKTVLVTGSGQGIGRGVALGLAERGWHVLVADIDEQRAKSVAAEVGGDAVAVDISSAESCRAAADQLSGVALDGLVNNAALFSTLAMKPFWEIDEAEWNRVLGVNLTGTWQLTKALLPALRRSGDASIVNVAASAVWIGRPNYAHYVASKAGLIGLTYVMSRELAGAGIRANAVTPGSVQTEIPRTTITAEQVRRQVEAQNVQRPATPGDLVGVVAFLLGSDSGFVSGQTVNVDGGLTVR</sequence>
<dbReference type="Pfam" id="PF13561">
    <property type="entry name" value="adh_short_C2"/>
    <property type="match status" value="1"/>
</dbReference>
<dbReference type="EMBL" id="CP142149">
    <property type="protein sequence ID" value="WSE32626.1"/>
    <property type="molecule type" value="Genomic_DNA"/>
</dbReference>
<proteinExistence type="inferred from homology"/>
<dbReference type="InterPro" id="IPR002347">
    <property type="entry name" value="SDR_fam"/>
</dbReference>
<dbReference type="InterPro" id="IPR020904">
    <property type="entry name" value="Sc_DH/Rdtase_CS"/>
</dbReference>
<keyword evidence="4" id="KW-1185">Reference proteome</keyword>
<protein>
    <submittedName>
        <fullName evidence="3">SDR family oxidoreductase</fullName>
    </submittedName>
</protein>
<dbReference type="PRINTS" id="PR00080">
    <property type="entry name" value="SDRFAMILY"/>
</dbReference>
<evidence type="ECO:0000313" key="4">
    <source>
        <dbReference type="Proteomes" id="UP001330812"/>
    </source>
</evidence>
<dbReference type="CDD" id="cd05233">
    <property type="entry name" value="SDR_c"/>
    <property type="match status" value="1"/>
</dbReference>
<dbReference type="InterPro" id="IPR036291">
    <property type="entry name" value="NAD(P)-bd_dom_sf"/>
</dbReference>
<evidence type="ECO:0000313" key="3">
    <source>
        <dbReference type="EMBL" id="WSE32626.1"/>
    </source>
</evidence>
<keyword evidence="2" id="KW-0560">Oxidoreductase</keyword>
<evidence type="ECO:0000256" key="2">
    <source>
        <dbReference type="ARBA" id="ARBA00023002"/>
    </source>
</evidence>